<proteinExistence type="predicted"/>
<evidence type="ECO:0000313" key="1">
    <source>
        <dbReference type="EMBL" id="MBW8486713.1"/>
    </source>
</evidence>
<evidence type="ECO:0000313" key="2">
    <source>
        <dbReference type="Proteomes" id="UP000774570"/>
    </source>
</evidence>
<dbReference type="RefSeq" id="WP_220169954.1">
    <property type="nucleotide sequence ID" value="NZ_JAIBOA010000026.1"/>
</dbReference>
<organism evidence="1 2">
    <name type="scientific">Actinomadura parmotrematis</name>
    <dbReference type="NCBI Taxonomy" id="2864039"/>
    <lineage>
        <taxon>Bacteria</taxon>
        <taxon>Bacillati</taxon>
        <taxon>Actinomycetota</taxon>
        <taxon>Actinomycetes</taxon>
        <taxon>Streptosporangiales</taxon>
        <taxon>Thermomonosporaceae</taxon>
        <taxon>Actinomadura</taxon>
    </lineage>
</organism>
<sequence length="137" mass="14458">MSADGVTAGTTGTTGEGTRLRVVFTEPQRWGPVEADRLSITATRVVFVDANGNTALDVPAETIQSVNQGAEARTARLRERAPRHGRAWTEPERVVLRELLAAGADMAEMTQQTGRSANAVRSEIKRLESGAGGGNGG</sequence>
<accession>A0ABS7G506</accession>
<reference evidence="1 2" key="1">
    <citation type="submission" date="2021-07" db="EMBL/GenBank/DDBJ databases">
        <title>Actinomadura sp. PM05-2 isolated from lichen.</title>
        <authorList>
            <person name="Somphong A."/>
            <person name="Phongsopitanun W."/>
            <person name="Tanasupawat S."/>
            <person name="Peongsungnone V."/>
        </authorList>
    </citation>
    <scope>NUCLEOTIDE SEQUENCE [LARGE SCALE GENOMIC DNA]</scope>
    <source>
        <strain evidence="1 2">PM05-2</strain>
    </source>
</reference>
<gene>
    <name evidence="1" type="ORF">K1Y72_30400</name>
</gene>
<evidence type="ECO:0008006" key="3">
    <source>
        <dbReference type="Google" id="ProtNLM"/>
    </source>
</evidence>
<protein>
    <recommendedName>
        <fullName evidence="3">Helix-turn-helix domain-containing protein</fullName>
    </recommendedName>
</protein>
<comment type="caution">
    <text evidence="1">The sequence shown here is derived from an EMBL/GenBank/DDBJ whole genome shotgun (WGS) entry which is preliminary data.</text>
</comment>
<dbReference type="EMBL" id="JAIBOA010000026">
    <property type="protein sequence ID" value="MBW8486713.1"/>
    <property type="molecule type" value="Genomic_DNA"/>
</dbReference>
<dbReference type="Proteomes" id="UP000774570">
    <property type="component" value="Unassembled WGS sequence"/>
</dbReference>
<keyword evidence="2" id="KW-1185">Reference proteome</keyword>
<name>A0ABS7G506_9ACTN</name>